<dbReference type="Gene3D" id="3.40.190.10">
    <property type="entry name" value="Periplasmic binding protein-like II"/>
    <property type="match status" value="2"/>
</dbReference>
<dbReference type="InterPro" id="IPR015168">
    <property type="entry name" value="SsuA/THI5"/>
</dbReference>
<evidence type="ECO:0000256" key="4">
    <source>
        <dbReference type="SAM" id="SignalP"/>
    </source>
</evidence>
<dbReference type="SUPFAM" id="SSF53850">
    <property type="entry name" value="Periplasmic binding protein-like II"/>
    <property type="match status" value="1"/>
</dbReference>
<organism evidence="6 7">
    <name type="scientific">Flexivirga endophytica</name>
    <dbReference type="NCBI Taxonomy" id="1849103"/>
    <lineage>
        <taxon>Bacteria</taxon>
        <taxon>Bacillati</taxon>
        <taxon>Actinomycetota</taxon>
        <taxon>Actinomycetes</taxon>
        <taxon>Micrococcales</taxon>
        <taxon>Dermacoccaceae</taxon>
        <taxon>Flexivirga</taxon>
    </lineage>
</organism>
<feature type="chain" id="PRO_5038844482" description="SsuA/THI5-like domain-containing protein" evidence="4">
    <location>
        <begin position="25"/>
        <end position="328"/>
    </location>
</feature>
<evidence type="ECO:0000256" key="3">
    <source>
        <dbReference type="ARBA" id="ARBA00022729"/>
    </source>
</evidence>
<sequence>MRNARTRRWAGIGIVLTAALGLTACGGSGAGKSGATGASGDPIRIGIGIDAAYAPFFLADKEGMFKDAGLKVNLVQFGRGGDAVQAIAGSQVDMAGNSDTTTLTLLKQNPKLRALFIYEQSGKYLKVVAKPGITKASQIKKMGVVQGLSDYMAQKYFEANKIPLDSVKFVEADPSSLPALTKKGTVDAYLLWEPWPSNGVKLGLKELTDTGSYGYSYVHWAVADSTWLKGHEKEAAKVAEVLTKAAKITAKDPDRAAAAVESEAKIKKADAKQAIELVDWDVRDFTAKDTKSYDEQMKYFVDKGTLKKALDIKPNILTGWYDEHVAKP</sequence>
<comment type="subcellular location">
    <subcellularLocation>
        <location evidence="1">Periplasm</location>
    </subcellularLocation>
</comment>
<name>A0A916WPX0_9MICO</name>
<gene>
    <name evidence="6" type="ORF">GCM10011492_05390</name>
</gene>
<dbReference type="PANTHER" id="PTHR30024">
    <property type="entry name" value="ALIPHATIC SULFONATES-BINDING PROTEIN-RELATED"/>
    <property type="match status" value="1"/>
</dbReference>
<reference evidence="6" key="2">
    <citation type="submission" date="2020-09" db="EMBL/GenBank/DDBJ databases">
        <authorList>
            <person name="Sun Q."/>
            <person name="Zhou Y."/>
        </authorList>
    </citation>
    <scope>NUCLEOTIDE SEQUENCE</scope>
    <source>
        <strain evidence="6">CGMCC 1.15085</strain>
    </source>
</reference>
<evidence type="ECO:0000313" key="6">
    <source>
        <dbReference type="EMBL" id="GGB18462.1"/>
    </source>
</evidence>
<feature type="signal peptide" evidence="4">
    <location>
        <begin position="1"/>
        <end position="24"/>
    </location>
</feature>
<evidence type="ECO:0000259" key="5">
    <source>
        <dbReference type="Pfam" id="PF09084"/>
    </source>
</evidence>
<dbReference type="Pfam" id="PF09084">
    <property type="entry name" value="NMT1"/>
    <property type="match status" value="1"/>
</dbReference>
<evidence type="ECO:0000256" key="2">
    <source>
        <dbReference type="ARBA" id="ARBA00010742"/>
    </source>
</evidence>
<dbReference type="RefSeq" id="WP_188835399.1">
    <property type="nucleotide sequence ID" value="NZ_BMHI01000001.1"/>
</dbReference>
<dbReference type="PANTHER" id="PTHR30024:SF47">
    <property type="entry name" value="TAURINE-BINDING PERIPLASMIC PROTEIN"/>
    <property type="match status" value="1"/>
</dbReference>
<dbReference type="EMBL" id="BMHI01000001">
    <property type="protein sequence ID" value="GGB18462.1"/>
    <property type="molecule type" value="Genomic_DNA"/>
</dbReference>
<accession>A0A916WPX0</accession>
<comment type="caution">
    <text evidence="6">The sequence shown here is derived from an EMBL/GenBank/DDBJ whole genome shotgun (WGS) entry which is preliminary data.</text>
</comment>
<dbReference type="GO" id="GO:0042918">
    <property type="term" value="P:alkanesulfonate transmembrane transport"/>
    <property type="evidence" value="ECO:0007669"/>
    <property type="project" value="TreeGrafter"/>
</dbReference>
<keyword evidence="7" id="KW-1185">Reference proteome</keyword>
<proteinExistence type="inferred from homology"/>
<protein>
    <recommendedName>
        <fullName evidence="5">SsuA/THI5-like domain-containing protein</fullName>
    </recommendedName>
</protein>
<dbReference type="PROSITE" id="PS51257">
    <property type="entry name" value="PROKAR_LIPOPROTEIN"/>
    <property type="match status" value="1"/>
</dbReference>
<reference evidence="6" key="1">
    <citation type="journal article" date="2014" name="Int. J. Syst. Evol. Microbiol.">
        <title>Complete genome sequence of Corynebacterium casei LMG S-19264T (=DSM 44701T), isolated from a smear-ripened cheese.</title>
        <authorList>
            <consortium name="US DOE Joint Genome Institute (JGI-PGF)"/>
            <person name="Walter F."/>
            <person name="Albersmeier A."/>
            <person name="Kalinowski J."/>
            <person name="Ruckert C."/>
        </authorList>
    </citation>
    <scope>NUCLEOTIDE SEQUENCE</scope>
    <source>
        <strain evidence="6">CGMCC 1.15085</strain>
    </source>
</reference>
<keyword evidence="3 4" id="KW-0732">Signal</keyword>
<evidence type="ECO:0000313" key="7">
    <source>
        <dbReference type="Proteomes" id="UP000636793"/>
    </source>
</evidence>
<dbReference type="Proteomes" id="UP000636793">
    <property type="component" value="Unassembled WGS sequence"/>
</dbReference>
<evidence type="ECO:0000256" key="1">
    <source>
        <dbReference type="ARBA" id="ARBA00004418"/>
    </source>
</evidence>
<comment type="similarity">
    <text evidence="2">Belongs to the bacterial solute-binding protein SsuA/TauA family.</text>
</comment>
<dbReference type="GO" id="GO:0042597">
    <property type="term" value="C:periplasmic space"/>
    <property type="evidence" value="ECO:0007669"/>
    <property type="project" value="UniProtKB-SubCell"/>
</dbReference>
<feature type="domain" description="SsuA/THI5-like" evidence="5">
    <location>
        <begin position="53"/>
        <end position="256"/>
    </location>
</feature>
<dbReference type="AlphaFoldDB" id="A0A916WPX0"/>